<dbReference type="STRING" id="764103.G7DZ24"/>
<evidence type="ECO:0000259" key="1">
    <source>
        <dbReference type="Pfam" id="PF00485"/>
    </source>
</evidence>
<dbReference type="PANTHER" id="PTHR10285">
    <property type="entry name" value="URIDINE KINASE"/>
    <property type="match status" value="1"/>
</dbReference>
<dbReference type="HOGENOM" id="CLU_067202_1_1_1"/>
<dbReference type="InParanoid" id="G7DZ24"/>
<sequence length="226" mass="24918">MSSVDDLSAILVDRLKQQHGKRLLVGIAGVPASGKSTLALAVVNKINAIHNSGTAVLVGLDGWHYTRAMLDTFDDPKNAHDRRGASWTFDAASFVSFVETLRSHDADSPDESARVIMQAPSFSHELKDPKPDDIDILSQHRIVIFEGLYCLLDLEPWRQAAHCLDERIALSIDPGLAKARLINRHVLTGVAKDNDEAVWRAESSDIPNGVQVESNLYRPTRTIMMS</sequence>
<dbReference type="GO" id="GO:0005524">
    <property type="term" value="F:ATP binding"/>
    <property type="evidence" value="ECO:0007669"/>
    <property type="project" value="InterPro"/>
</dbReference>
<accession>G7DZ24</accession>
<dbReference type="Gene3D" id="3.40.50.300">
    <property type="entry name" value="P-loop containing nucleotide triphosphate hydrolases"/>
    <property type="match status" value="2"/>
</dbReference>
<dbReference type="GO" id="GO:0016301">
    <property type="term" value="F:kinase activity"/>
    <property type="evidence" value="ECO:0007669"/>
    <property type="project" value="InterPro"/>
</dbReference>
<dbReference type="SUPFAM" id="SSF52540">
    <property type="entry name" value="P-loop containing nucleoside triphosphate hydrolases"/>
    <property type="match status" value="1"/>
</dbReference>
<proteinExistence type="predicted"/>
<dbReference type="OrthoDB" id="6362633at2759"/>
<comment type="caution">
    <text evidence="2">The sequence shown here is derived from an EMBL/GenBank/DDBJ whole genome shotgun (WGS) entry which is preliminary data.</text>
</comment>
<dbReference type="eggNOG" id="KOG2702">
    <property type="taxonomic scope" value="Eukaryota"/>
</dbReference>
<dbReference type="Pfam" id="PF00485">
    <property type="entry name" value="PRK"/>
    <property type="match status" value="1"/>
</dbReference>
<organism evidence="2 3">
    <name type="scientific">Mixia osmundae (strain CBS 9802 / IAM 14324 / JCM 22182 / KY 12970)</name>
    <dbReference type="NCBI Taxonomy" id="764103"/>
    <lineage>
        <taxon>Eukaryota</taxon>
        <taxon>Fungi</taxon>
        <taxon>Dikarya</taxon>
        <taxon>Basidiomycota</taxon>
        <taxon>Pucciniomycotina</taxon>
        <taxon>Mixiomycetes</taxon>
        <taxon>Mixiales</taxon>
        <taxon>Mixiaceae</taxon>
        <taxon>Mixia</taxon>
    </lineage>
</organism>
<dbReference type="InterPro" id="IPR027417">
    <property type="entry name" value="P-loop_NTPase"/>
</dbReference>
<protein>
    <recommendedName>
        <fullName evidence="1">Phosphoribulokinase/uridine kinase domain-containing protein</fullName>
    </recommendedName>
</protein>
<dbReference type="AlphaFoldDB" id="G7DZ24"/>
<dbReference type="Proteomes" id="UP000009131">
    <property type="component" value="Unassembled WGS sequence"/>
</dbReference>
<reference evidence="2 3" key="1">
    <citation type="journal article" date="2011" name="J. Gen. Appl. Microbiol.">
        <title>Draft genome sequencing of the enigmatic basidiomycete Mixia osmundae.</title>
        <authorList>
            <person name="Nishida H."/>
            <person name="Nagatsuka Y."/>
            <person name="Sugiyama J."/>
        </authorList>
    </citation>
    <scope>NUCLEOTIDE SEQUENCE [LARGE SCALE GENOMIC DNA]</scope>
    <source>
        <strain evidence="3">CBS 9802 / IAM 14324 / JCM 22182 / KY 12970</strain>
    </source>
</reference>
<evidence type="ECO:0000313" key="3">
    <source>
        <dbReference type="Proteomes" id="UP000009131"/>
    </source>
</evidence>
<gene>
    <name evidence="2" type="primary">Mo02491</name>
    <name evidence="2" type="ORF">E5Q_02491</name>
</gene>
<feature type="domain" description="Phosphoribulokinase/uridine kinase" evidence="1">
    <location>
        <begin position="25"/>
        <end position="185"/>
    </location>
</feature>
<evidence type="ECO:0000313" key="2">
    <source>
        <dbReference type="EMBL" id="GAA95834.1"/>
    </source>
</evidence>
<name>G7DZ24_MIXOS</name>
<dbReference type="FunCoup" id="G7DZ24">
    <property type="interactions" value="186"/>
</dbReference>
<reference evidence="2 3" key="2">
    <citation type="journal article" date="2012" name="Open Biol.">
        <title>Characteristics of nucleosomes and linker DNA regions on the genome of the basidiomycete Mixia osmundae revealed by mono- and dinucleosome mapping.</title>
        <authorList>
            <person name="Nishida H."/>
            <person name="Kondo S."/>
            <person name="Matsumoto T."/>
            <person name="Suzuki Y."/>
            <person name="Yoshikawa H."/>
            <person name="Taylor T.D."/>
            <person name="Sugiyama J."/>
        </authorList>
    </citation>
    <scope>NUCLEOTIDE SEQUENCE [LARGE SCALE GENOMIC DNA]</scope>
    <source>
        <strain evidence="3">CBS 9802 / IAM 14324 / JCM 22182 / KY 12970</strain>
    </source>
</reference>
<dbReference type="EMBL" id="BABT02000067">
    <property type="protein sequence ID" value="GAA95834.1"/>
    <property type="molecule type" value="Genomic_DNA"/>
</dbReference>
<dbReference type="InterPro" id="IPR006083">
    <property type="entry name" value="PRK/URK"/>
</dbReference>
<keyword evidence="3" id="KW-1185">Reference proteome</keyword>